<evidence type="ECO:0000313" key="2">
    <source>
        <dbReference type="Proteomes" id="UP000315289"/>
    </source>
</evidence>
<dbReference type="Gene3D" id="3.10.450.50">
    <property type="match status" value="1"/>
</dbReference>
<accession>A0A557SWN2</accession>
<dbReference type="EMBL" id="VOAH01000005">
    <property type="protein sequence ID" value="TVP41012.1"/>
    <property type="molecule type" value="Genomic_DNA"/>
</dbReference>
<reference evidence="1 2" key="1">
    <citation type="journal article" date="2019" name="Front. Microbiol.">
        <title>Ammonia Oxidation by the Arctic Terrestrial Thaumarchaeote Candidatus Nitrosocosmicus arcticus Is Stimulated by Increasing Temperatures.</title>
        <authorList>
            <person name="Alves R.J.E."/>
            <person name="Kerou M."/>
            <person name="Zappe A."/>
            <person name="Bittner R."/>
            <person name="Abby S.S."/>
            <person name="Schmidt H.A."/>
            <person name="Pfeifer K."/>
            <person name="Schleper C."/>
        </authorList>
    </citation>
    <scope>NUCLEOTIDE SEQUENCE [LARGE SCALE GENOMIC DNA]</scope>
    <source>
        <strain evidence="1 2">Kfb</strain>
    </source>
</reference>
<proteinExistence type="predicted"/>
<protein>
    <submittedName>
        <fullName evidence="1">Ketosteroid isomerase-related protein-like protein</fullName>
    </submittedName>
</protein>
<dbReference type="RefSeq" id="WP_222424825.1">
    <property type="nucleotide sequence ID" value="NZ_ML675581.1"/>
</dbReference>
<keyword evidence="1" id="KW-0413">Isomerase</keyword>
<dbReference type="InterPro" id="IPR032710">
    <property type="entry name" value="NTF2-like_dom_sf"/>
</dbReference>
<dbReference type="AlphaFoldDB" id="A0A557SWN2"/>
<sequence>MLSNFNEFHAHLTEFLETGDDSLIVFGLYQGVSKSNKSFTVPFCHVYKLQDNKILQFRQFTDTAKILEAIRF</sequence>
<evidence type="ECO:0000313" key="1">
    <source>
        <dbReference type="EMBL" id="TVP41012.1"/>
    </source>
</evidence>
<comment type="caution">
    <text evidence="1">The sequence shown here is derived from an EMBL/GenBank/DDBJ whole genome shotgun (WGS) entry which is preliminary data.</text>
</comment>
<name>A0A557SWN2_9ARCH</name>
<keyword evidence="2" id="KW-1185">Reference proteome</keyword>
<dbReference type="GO" id="GO:0016853">
    <property type="term" value="F:isomerase activity"/>
    <property type="evidence" value="ECO:0007669"/>
    <property type="project" value="UniProtKB-KW"/>
</dbReference>
<dbReference type="SUPFAM" id="SSF54427">
    <property type="entry name" value="NTF2-like"/>
    <property type="match status" value="1"/>
</dbReference>
<gene>
    <name evidence="1" type="ORF">NARC_50193</name>
</gene>
<organism evidence="1 2">
    <name type="scientific">Candidatus Nitrosocosmicus arcticus</name>
    <dbReference type="NCBI Taxonomy" id="2035267"/>
    <lineage>
        <taxon>Archaea</taxon>
        <taxon>Nitrososphaerota</taxon>
        <taxon>Nitrososphaeria</taxon>
        <taxon>Nitrososphaerales</taxon>
        <taxon>Nitrososphaeraceae</taxon>
        <taxon>Candidatus Nitrosocosmicus</taxon>
    </lineage>
</organism>
<dbReference type="Proteomes" id="UP000315289">
    <property type="component" value="Unassembled WGS sequence"/>
</dbReference>